<gene>
    <name evidence="2" type="ORF">GCM10023147_02940</name>
</gene>
<sequence>MPAATVIPGRHPAQPRPVPPGVGVFSALLGLRGPTPEQFRRMGEALMAGDEPMDRLVEWIHAVDTDVRRAQFERALASGIDSVADAPEPLREFFEQVETVPDWVDWDTLRTAAEVMRSGGEDGLYLARDVSLLGGYMYAGFNQTLLRTGALEKGSNRRFAETTRWALDVIAEGGLLPGGVGYRSTLRVRFIHSLVRRHLLARPDWDTAELGLPINQTDMASTLVGALIAPSASSVGLGLFFTPREYESVAHLTRYVGTLMGVTDEFLPRSFRDSVRVLLHTSCALATPDETSRLLAAPIADDPLTWNYPSLQVMRRRVARSQHLSIATAFLGRGAMRTLGLPTTVLPWYPVVRLPVNVCRSIRGMLPGGRAAAAAAGLRRQEMFIRTMVPDEATIGHSAAALTG</sequence>
<protein>
    <submittedName>
        <fullName evidence="2">Oxygenase MpaB family protein</fullName>
    </submittedName>
</protein>
<proteinExistence type="predicted"/>
<accession>A0ABP8J204</accession>
<dbReference type="RefSeq" id="WP_344989857.1">
    <property type="nucleotide sequence ID" value="NZ_BAABFR010000003.1"/>
</dbReference>
<dbReference type="InterPro" id="IPR018713">
    <property type="entry name" value="MPAB/Lcp_cat_dom"/>
</dbReference>
<dbReference type="Pfam" id="PF09995">
    <property type="entry name" value="MPAB_Lcp_cat"/>
    <property type="match status" value="1"/>
</dbReference>
<dbReference type="Proteomes" id="UP001500635">
    <property type="component" value="Unassembled WGS sequence"/>
</dbReference>
<evidence type="ECO:0000259" key="1">
    <source>
        <dbReference type="Pfam" id="PF09995"/>
    </source>
</evidence>
<reference evidence="3" key="1">
    <citation type="journal article" date="2019" name="Int. J. Syst. Evol. Microbiol.">
        <title>The Global Catalogue of Microorganisms (GCM) 10K type strain sequencing project: providing services to taxonomists for standard genome sequencing and annotation.</title>
        <authorList>
            <consortium name="The Broad Institute Genomics Platform"/>
            <consortium name="The Broad Institute Genome Sequencing Center for Infectious Disease"/>
            <person name="Wu L."/>
            <person name="Ma J."/>
        </authorList>
    </citation>
    <scope>NUCLEOTIDE SEQUENCE [LARGE SCALE GENOMIC DNA]</scope>
    <source>
        <strain evidence="3">JCM 17688</strain>
    </source>
</reference>
<dbReference type="EMBL" id="BAABFR010000003">
    <property type="protein sequence ID" value="GAA4383593.1"/>
    <property type="molecule type" value="Genomic_DNA"/>
</dbReference>
<dbReference type="PANTHER" id="PTHR37539">
    <property type="entry name" value="SECRETED PROTEIN-RELATED"/>
    <property type="match status" value="1"/>
</dbReference>
<dbReference type="InterPro" id="IPR037473">
    <property type="entry name" value="Lcp-like"/>
</dbReference>
<evidence type="ECO:0000313" key="3">
    <source>
        <dbReference type="Proteomes" id="UP001500635"/>
    </source>
</evidence>
<keyword evidence="3" id="KW-1185">Reference proteome</keyword>
<evidence type="ECO:0000313" key="2">
    <source>
        <dbReference type="EMBL" id="GAA4383593.1"/>
    </source>
</evidence>
<feature type="domain" description="ER-bound oxygenase mpaB/mpaB'/Rubber oxygenase catalytic" evidence="1">
    <location>
        <begin position="132"/>
        <end position="350"/>
    </location>
</feature>
<organism evidence="2 3">
    <name type="scientific">Tsukamurella soli</name>
    <dbReference type="NCBI Taxonomy" id="644556"/>
    <lineage>
        <taxon>Bacteria</taxon>
        <taxon>Bacillati</taxon>
        <taxon>Actinomycetota</taxon>
        <taxon>Actinomycetes</taxon>
        <taxon>Mycobacteriales</taxon>
        <taxon>Tsukamurellaceae</taxon>
        <taxon>Tsukamurella</taxon>
    </lineage>
</organism>
<comment type="caution">
    <text evidence="2">The sequence shown here is derived from an EMBL/GenBank/DDBJ whole genome shotgun (WGS) entry which is preliminary data.</text>
</comment>
<name>A0ABP8J204_9ACTN</name>
<dbReference type="PANTHER" id="PTHR37539:SF1">
    <property type="entry name" value="ER-BOUND OXYGENASE MPAB_MPAB'_RUBBER OXYGENASE CATALYTIC DOMAIN-CONTAINING PROTEIN"/>
    <property type="match status" value="1"/>
</dbReference>